<protein>
    <recommendedName>
        <fullName evidence="5">Autophagy-related protein 23</fullName>
    </recommendedName>
</protein>
<dbReference type="KEGG" id="pcot:PCOAH_00026010"/>
<feature type="coiled-coil region" evidence="1">
    <location>
        <begin position="15"/>
        <end position="386"/>
    </location>
</feature>
<evidence type="ECO:0008006" key="5">
    <source>
        <dbReference type="Google" id="ProtNLM"/>
    </source>
</evidence>
<dbReference type="RefSeq" id="XP_019914816.1">
    <property type="nucleotide sequence ID" value="XM_020059406.1"/>
</dbReference>
<feature type="compositionally biased region" description="Polar residues" evidence="2">
    <location>
        <begin position="685"/>
        <end position="694"/>
    </location>
</feature>
<feature type="region of interest" description="Disordered" evidence="2">
    <location>
        <begin position="724"/>
        <end position="765"/>
    </location>
</feature>
<proteinExistence type="predicted"/>
<evidence type="ECO:0000256" key="2">
    <source>
        <dbReference type="SAM" id="MobiDB-lite"/>
    </source>
</evidence>
<evidence type="ECO:0000313" key="3">
    <source>
        <dbReference type="EMBL" id="ANQ08121.1"/>
    </source>
</evidence>
<organism evidence="3 4">
    <name type="scientific">Plasmodium coatneyi</name>
    <dbReference type="NCBI Taxonomy" id="208452"/>
    <lineage>
        <taxon>Eukaryota</taxon>
        <taxon>Sar</taxon>
        <taxon>Alveolata</taxon>
        <taxon>Apicomplexa</taxon>
        <taxon>Aconoidasida</taxon>
        <taxon>Haemosporida</taxon>
        <taxon>Plasmodiidae</taxon>
        <taxon>Plasmodium</taxon>
    </lineage>
</organism>
<dbReference type="AlphaFoldDB" id="A0A1B1DZ94"/>
<feature type="region of interest" description="Disordered" evidence="2">
    <location>
        <begin position="631"/>
        <end position="706"/>
    </location>
</feature>
<dbReference type="GeneID" id="30909329"/>
<dbReference type="VEuPathDB" id="PlasmoDB:PCOAH_00026010"/>
<dbReference type="EMBL" id="CP016247">
    <property type="protein sequence ID" value="ANQ08121.1"/>
    <property type="molecule type" value="Genomic_DNA"/>
</dbReference>
<reference evidence="4" key="1">
    <citation type="submission" date="2016-06" db="EMBL/GenBank/DDBJ databases">
        <title>First high quality genome sequence of Plasmodium coatneyi using continuous long reads from single molecule, real-time sequencing.</title>
        <authorList>
            <person name="Chien J.-T."/>
            <person name="Pakala S.B."/>
            <person name="Geraldo J.A."/>
            <person name="Lapp S.A."/>
            <person name="Barnwell J.W."/>
            <person name="Kissinger J.C."/>
            <person name="Galinski M.R."/>
            <person name="Humphrey J.C."/>
        </authorList>
    </citation>
    <scope>NUCLEOTIDE SEQUENCE [LARGE SCALE GENOMIC DNA]</scope>
    <source>
        <strain evidence="4">Hackeri</strain>
    </source>
</reference>
<dbReference type="OrthoDB" id="371583at2759"/>
<keyword evidence="4" id="KW-1185">Reference proteome</keyword>
<dbReference type="Proteomes" id="UP000092716">
    <property type="component" value="Chromosome 9"/>
</dbReference>
<sequence length="910" mass="105036">MAKGINDTQRNNSINEELLLEIKKMEKELKKRYEEYEELNNSYREVYGSYIVSKTNLDEVTNNYEGEILKLETMITEKENQYSDLHESFQELLEDKCKLEAELEGYQKAIYEMEENCASLKESHKEELKEIQEEISNLSSQMNDMNEELEFSKERCRELEKLNEERASTIDTLNEKIENLKEEKKLLGIDMEIIKVQQHRIHEEMQQVHQEKEELGREREELCREREELEREKERMNKCREELLQEKELIQTDRDLLGKEKHRQENNMKNIIVKFNDLQKELDDLASENSTKESCLRESEQRVLALEKEASLCKNKIASLDQKVQELKSELATEKQKNNELQQDTVNKTGELLKRDSIIQVLYSKLKENENELVLFQNENLSLKNHKKELSKIWNNKKSEMDNIEVDLYQKLSKLIIKNRIRDRDDLRFDGHPQSLLLKTLWSGYVDICKSILKTRDGYLYSGSRSHRFICAYNTDLFLDVKQDSKKKYLLSYRNETRGIFQVSEDEVKSLVYVGPLSKCQGQSVAPCSNKVNLEMTKGKNCNYVFEEMYVTKKGTKIVLIKEKQTGMYFSGLHRNMPLRENEKKKTGVDQLEYNNVVSTLINYMTNEEKEKSKGDIILKTSNQKVKIESGEEPINSVNKTRLVKNERDKSNRGNTPKGEEAVMSKNKSERKANGKTDVGKKNTKLASPSSVTPKGNYKQVKNKQQMSEENLHRYNIAKEMLLLPGSNDSNDNSGSNGCDDNNRGNDNQGSDGGDSASTADGGRVPLFHLKNEYANDTEEELKCVTKEKPEVSPMDGKNSIESFLKHPIGPHSSSTTSLANIADFNDTNIVLTINKEEAILFEVFNYEQIAEHDAVRFASEYVLHLLSNWEKGGNCSSSQDASSTTVCSEQNSNVFTSLDGDWCILPAYM</sequence>
<name>A0A1B1DZ94_9APIC</name>
<keyword evidence="1" id="KW-0175">Coiled coil</keyword>
<evidence type="ECO:0000313" key="4">
    <source>
        <dbReference type="Proteomes" id="UP000092716"/>
    </source>
</evidence>
<feature type="compositionally biased region" description="Basic and acidic residues" evidence="2">
    <location>
        <begin position="644"/>
        <end position="681"/>
    </location>
</feature>
<gene>
    <name evidence="3" type="ORF">PCOAH_00026010</name>
</gene>
<dbReference type="Gene3D" id="1.20.58.60">
    <property type="match status" value="1"/>
</dbReference>
<feature type="compositionally biased region" description="Low complexity" evidence="2">
    <location>
        <begin position="726"/>
        <end position="763"/>
    </location>
</feature>
<accession>A0A1B1DZ94</accession>
<evidence type="ECO:0000256" key="1">
    <source>
        <dbReference type="SAM" id="Coils"/>
    </source>
</evidence>